<proteinExistence type="predicted"/>
<dbReference type="InterPro" id="IPR008928">
    <property type="entry name" value="6-hairpin_glycosidase_sf"/>
</dbReference>
<organism evidence="3 4">
    <name type="scientific">Rhodopirellula sallentina SM41</name>
    <dbReference type="NCBI Taxonomy" id="1263870"/>
    <lineage>
        <taxon>Bacteria</taxon>
        <taxon>Pseudomonadati</taxon>
        <taxon>Planctomycetota</taxon>
        <taxon>Planctomycetia</taxon>
        <taxon>Pirellulales</taxon>
        <taxon>Pirellulaceae</taxon>
        <taxon>Rhodopirellula</taxon>
    </lineage>
</organism>
<accession>M5TXU4</accession>
<comment type="caution">
    <text evidence="3">The sequence shown here is derived from an EMBL/GenBank/DDBJ whole genome shotgun (WGS) entry which is preliminary data.</text>
</comment>
<reference evidence="3 4" key="1">
    <citation type="journal article" date="2013" name="Mar. Genomics">
        <title>Expression of sulfatases in Rhodopirellula baltica and the diversity of sulfatases in the genus Rhodopirellula.</title>
        <authorList>
            <person name="Wegner C.E."/>
            <person name="Richter-Heitmann T."/>
            <person name="Klindworth A."/>
            <person name="Klockow C."/>
            <person name="Richter M."/>
            <person name="Achstetter T."/>
            <person name="Glockner F.O."/>
            <person name="Harder J."/>
        </authorList>
    </citation>
    <scope>NUCLEOTIDE SEQUENCE [LARGE SCALE GENOMIC DNA]</scope>
    <source>
        <strain evidence="3 4">SM41</strain>
    </source>
</reference>
<dbReference type="SUPFAM" id="SSF53474">
    <property type="entry name" value="alpha/beta-Hydrolases"/>
    <property type="match status" value="1"/>
</dbReference>
<dbReference type="InterPro" id="IPR002925">
    <property type="entry name" value="Dienelactn_hydro"/>
</dbReference>
<sequence length="1395" mass="158296">MTAGETLPPLESQPGNSVAPQTFDQLWNDFDPRAEPLDVEVLHEWEEDGVVMKVLRYRIGIFKNQKAMMAAVYGYPKGASHLPGLLQIHGGGQYADSRAVLTNAKRGYATISIAWAGRISAPDYRVNSDVVKLFWNQQTDHPDYRVTTDWGALDAYHAPCRNPKNNFAHVKPEEWTLDTVESPRNNPWFLCTLGARRALTFLESQPEVDADRLGVYGHSMGGKLTVLTAGSDPRIKAAAPSCGGISNRMTDEDDQLYADTIADDVHLKRIDCPIVFLSPSNDFHGRIDDLQKAVREITTEQFRVTCSPHHNHQDTADFEVATQLWFDEHLKGSFQWPQTPQTRLNLQTDNHIPSLSVTPDTSQLILAVDIYYTQQGNPNATINDRYNPRTRHWHHVPAKRGEDKWTGELPLLDTDRPLWAYANVTYQLPEPVTGAGYYYRTYQTDRFNVSSLMSTVSPDELRSSGVQPTLQKSLTIETFVGDWQKEWFSYKPTDWPRRTHKINDDQWSAPTNATLSIEVQSDQRNSLVIGVDAYAAVIELTGGEQWQKIELAPSDFQNADGETLANWKDTAELRIGYQETLKTKANRKRVGERWQGKAPQLRNLKWRAAAPEKYSTVSIRNAPHVPNLNVDFESFLEKFDMIWDRVPHRWEVAPYTGNGNVGFLLYQSDPNRPNVISLHVGRHDYYDHRLPHDGNENLWIYRSRLPLGHFDLTSEGSIESMDLRLGLWNAELTGSIQTDRGEYRVHGFSHSNHDVIYFETDAADGESVKITWHPDEPMPPVRVTLDAGGGPKGGTWDRMREAPLPMPPAPTRTVEDGVHYCLQKLYQHRGETTTGWKAIGKEEGQQFLLASVHHSFPDKNSREVVTQNLQTAEALLADNTLIDTHRKWWHEYYPLSFLSIDDPEKEAFYWIQMYKFASATRGNGPIMDLMGPWYHKTFWPMVWGDLNVELQYWTHLTANRLSVGESLCNSIDRHAENLYNNTLDRWKNSTGLATLFPQDMDASLGSSVPDMLCWILHDYWLHCEFAGDRERMRDKLFPLLHGTVNSYLNYLADNPVASDDGTIHIKNSWSPEYPGGRGRDINFTIALMRWACQTLIDIDDEHNLDHSDRAKWQHLLDNLVDFQIDENGLRIGADVPFDKPHRHYSHLLAFYPLAVLDPDTEAGGKLLRTTLDHWLDVTFNSGIKVGAMPVTGYTATGAASMYAMLGDAEKAYHYLDFFIQHDRVTPTTMYAEGNPVIESPLSFATCIHDMLLQSWRGKIRVFPGSPEQWEDVAFHHLRTQGAFLVSAKKVDSVTEFVAIESLAGSPCLIKTGIANPHVSINGVTIPPGQIAQAGDGFHRLPLKKGDIAVLSRQPIDQTDLRIEAIDVDERQHHLFGFHTKTERLPGHQHYSKPGK</sequence>
<dbReference type="Proteomes" id="UP000011885">
    <property type="component" value="Unassembled WGS sequence"/>
</dbReference>
<dbReference type="SUPFAM" id="SSF48208">
    <property type="entry name" value="Six-hairpin glycosidases"/>
    <property type="match status" value="1"/>
</dbReference>
<evidence type="ECO:0000313" key="4">
    <source>
        <dbReference type="Proteomes" id="UP000011885"/>
    </source>
</evidence>
<dbReference type="GO" id="GO:0004560">
    <property type="term" value="F:alpha-L-fucosidase activity"/>
    <property type="evidence" value="ECO:0007669"/>
    <property type="project" value="TreeGrafter"/>
</dbReference>
<keyword evidence="3" id="KW-0378">Hydrolase</keyword>
<dbReference type="PATRIC" id="fig|1263870.3.peg.5007"/>
<dbReference type="EMBL" id="ANOH01000325">
    <property type="protein sequence ID" value="EMI53839.1"/>
    <property type="molecule type" value="Genomic_DNA"/>
</dbReference>
<dbReference type="Gene3D" id="1.50.10.10">
    <property type="match status" value="1"/>
</dbReference>
<gene>
    <name evidence="3" type="ORF">RSSM_04733</name>
</gene>
<dbReference type="InterPro" id="IPR012341">
    <property type="entry name" value="6hp_glycosidase-like_sf"/>
</dbReference>
<dbReference type="PANTHER" id="PTHR31084">
    <property type="entry name" value="ALPHA-L-FUCOSIDASE 2"/>
    <property type="match status" value="1"/>
</dbReference>
<dbReference type="Pfam" id="PF01738">
    <property type="entry name" value="DLH"/>
    <property type="match status" value="1"/>
</dbReference>
<evidence type="ECO:0000259" key="2">
    <source>
        <dbReference type="Pfam" id="PF22124"/>
    </source>
</evidence>
<dbReference type="InterPro" id="IPR054363">
    <property type="entry name" value="GH95_cat"/>
</dbReference>
<protein>
    <submittedName>
        <fullName evidence="3">Dienelactone hydrolase domain protein</fullName>
    </submittedName>
</protein>
<feature type="domain" description="Dienelactone hydrolase" evidence="1">
    <location>
        <begin position="197"/>
        <end position="304"/>
    </location>
</feature>
<keyword evidence="4" id="KW-1185">Reference proteome</keyword>
<feature type="domain" description="Glycosyl hydrolase family 95 catalytic" evidence="2">
    <location>
        <begin position="914"/>
        <end position="1251"/>
    </location>
</feature>
<evidence type="ECO:0000259" key="1">
    <source>
        <dbReference type="Pfam" id="PF01738"/>
    </source>
</evidence>
<name>M5TXU4_9BACT</name>
<dbReference type="PANTHER" id="PTHR31084:SF0">
    <property type="entry name" value="ALPHA-L-FUCOSIDASE 2"/>
    <property type="match status" value="1"/>
</dbReference>
<dbReference type="Gene3D" id="3.40.50.1820">
    <property type="entry name" value="alpha/beta hydrolase"/>
    <property type="match status" value="1"/>
</dbReference>
<dbReference type="GO" id="GO:0005975">
    <property type="term" value="P:carbohydrate metabolic process"/>
    <property type="evidence" value="ECO:0007669"/>
    <property type="project" value="InterPro"/>
</dbReference>
<evidence type="ECO:0000313" key="3">
    <source>
        <dbReference type="EMBL" id="EMI53839.1"/>
    </source>
</evidence>
<dbReference type="InterPro" id="IPR029058">
    <property type="entry name" value="AB_hydrolase_fold"/>
</dbReference>
<dbReference type="Pfam" id="PF22124">
    <property type="entry name" value="Glyco_hydro_95_cat"/>
    <property type="match status" value="1"/>
</dbReference>